<evidence type="ECO:0000313" key="2">
    <source>
        <dbReference type="Proteomes" id="UP001165367"/>
    </source>
</evidence>
<gene>
    <name evidence="1" type="ORF">LZZ85_27170</name>
</gene>
<keyword evidence="2" id="KW-1185">Reference proteome</keyword>
<dbReference type="RefSeq" id="WP_237877063.1">
    <property type="nucleotide sequence ID" value="NZ_JAKLTR010000030.1"/>
</dbReference>
<dbReference type="EMBL" id="JAKLTR010000030">
    <property type="protein sequence ID" value="MCG2618014.1"/>
    <property type="molecule type" value="Genomic_DNA"/>
</dbReference>
<dbReference type="Proteomes" id="UP001165367">
    <property type="component" value="Unassembled WGS sequence"/>
</dbReference>
<evidence type="ECO:0000313" key="1">
    <source>
        <dbReference type="EMBL" id="MCG2618014.1"/>
    </source>
</evidence>
<proteinExistence type="predicted"/>
<name>A0ABS9L062_9BACT</name>
<sequence length="83" mass="9064">MSDGKKSLTLLEKMKQKAMMQKSYGGEFIEESAKLTARVCPNCGAGRAAHDGLTHCAYCSFEFLSVKLTDGINIKKQDNSSNT</sequence>
<protein>
    <submittedName>
        <fullName evidence="1">Uncharacterized protein</fullName>
    </submittedName>
</protein>
<accession>A0ABS9L062</accession>
<organism evidence="1 2">
    <name type="scientific">Terrimonas ginsenosidimutans</name>
    <dbReference type="NCBI Taxonomy" id="2908004"/>
    <lineage>
        <taxon>Bacteria</taxon>
        <taxon>Pseudomonadati</taxon>
        <taxon>Bacteroidota</taxon>
        <taxon>Chitinophagia</taxon>
        <taxon>Chitinophagales</taxon>
        <taxon>Chitinophagaceae</taxon>
        <taxon>Terrimonas</taxon>
    </lineage>
</organism>
<comment type="caution">
    <text evidence="1">The sequence shown here is derived from an EMBL/GenBank/DDBJ whole genome shotgun (WGS) entry which is preliminary data.</text>
</comment>
<reference evidence="1" key="1">
    <citation type="submission" date="2022-01" db="EMBL/GenBank/DDBJ databases">
        <authorList>
            <person name="Jo J.-H."/>
            <person name="Im W.-T."/>
        </authorList>
    </citation>
    <scope>NUCLEOTIDE SEQUENCE</scope>
    <source>
        <strain evidence="1">NA20</strain>
    </source>
</reference>